<dbReference type="InterPro" id="IPR045379">
    <property type="entry name" value="Crinkler_N"/>
</dbReference>
<dbReference type="Pfam" id="PF20147">
    <property type="entry name" value="Crinkler"/>
    <property type="match status" value="1"/>
</dbReference>
<evidence type="ECO:0000256" key="1">
    <source>
        <dbReference type="ARBA" id="ARBA00004340"/>
    </source>
</evidence>
<dbReference type="AlphaFoldDB" id="A0A9P5VPX4"/>
<dbReference type="EMBL" id="JAAAUY010000073">
    <property type="protein sequence ID" value="KAF9336082.1"/>
    <property type="molecule type" value="Genomic_DNA"/>
</dbReference>
<name>A0A9P5VPX4_9FUNG</name>
<accession>A0A9P5VPX4</accession>
<protein>
    <recommendedName>
        <fullName evidence="4">Crinkler effector protein N-terminal domain-containing protein</fullName>
    </recommendedName>
</protein>
<proteinExistence type="predicted"/>
<sequence>MADNRVSLYCLVDGDLISKALALAIPSTETVGQLRATIYLCTPVWFKDLGAEDLTLWRVSIPAKDVDKLGPIVLNDLESATELDPTDDDSDIFEEKPPKKTIRIIVQRPSPGLPLPLTDAIQYSNSASAFPHPSLKFLDEVYGIQAEHQK</sequence>
<organism evidence="5 6">
    <name type="scientific">Podila minutissima</name>
    <dbReference type="NCBI Taxonomy" id="64525"/>
    <lineage>
        <taxon>Eukaryota</taxon>
        <taxon>Fungi</taxon>
        <taxon>Fungi incertae sedis</taxon>
        <taxon>Mucoromycota</taxon>
        <taxon>Mortierellomycotina</taxon>
        <taxon>Mortierellomycetes</taxon>
        <taxon>Mortierellales</taxon>
        <taxon>Mortierellaceae</taxon>
        <taxon>Podila</taxon>
    </lineage>
</organism>
<feature type="domain" description="Crinkler effector protein N-terminal" evidence="4">
    <location>
        <begin position="6"/>
        <end position="107"/>
    </location>
</feature>
<keyword evidence="6" id="KW-1185">Reference proteome</keyword>
<evidence type="ECO:0000256" key="2">
    <source>
        <dbReference type="ARBA" id="ARBA00004613"/>
    </source>
</evidence>
<comment type="subcellular location">
    <subcellularLocation>
        <location evidence="1">Host cell</location>
    </subcellularLocation>
    <subcellularLocation>
        <location evidence="2">Secreted</location>
    </subcellularLocation>
</comment>
<dbReference type="Proteomes" id="UP000696485">
    <property type="component" value="Unassembled WGS sequence"/>
</dbReference>
<evidence type="ECO:0000256" key="3">
    <source>
        <dbReference type="ARBA" id="ARBA00022525"/>
    </source>
</evidence>
<comment type="caution">
    <text evidence="5">The sequence shown here is derived from an EMBL/GenBank/DDBJ whole genome shotgun (WGS) entry which is preliminary data.</text>
</comment>
<evidence type="ECO:0000259" key="4">
    <source>
        <dbReference type="Pfam" id="PF20147"/>
    </source>
</evidence>
<gene>
    <name evidence="5" type="ORF">BG006_009776</name>
</gene>
<dbReference type="GO" id="GO:0043657">
    <property type="term" value="C:host cell"/>
    <property type="evidence" value="ECO:0007669"/>
    <property type="project" value="UniProtKB-SubCell"/>
</dbReference>
<keyword evidence="3" id="KW-0964">Secreted</keyword>
<evidence type="ECO:0000313" key="6">
    <source>
        <dbReference type="Proteomes" id="UP000696485"/>
    </source>
</evidence>
<reference evidence="5" key="1">
    <citation type="journal article" date="2020" name="Fungal Divers.">
        <title>Resolving the Mortierellaceae phylogeny through synthesis of multi-gene phylogenetics and phylogenomics.</title>
        <authorList>
            <person name="Vandepol N."/>
            <person name="Liber J."/>
            <person name="Desiro A."/>
            <person name="Na H."/>
            <person name="Kennedy M."/>
            <person name="Barry K."/>
            <person name="Grigoriev I.V."/>
            <person name="Miller A.N."/>
            <person name="O'Donnell K."/>
            <person name="Stajich J.E."/>
            <person name="Bonito G."/>
        </authorList>
    </citation>
    <scope>NUCLEOTIDE SEQUENCE</scope>
    <source>
        <strain evidence="5">NVP1</strain>
    </source>
</reference>
<evidence type="ECO:0000313" key="5">
    <source>
        <dbReference type="EMBL" id="KAF9336082.1"/>
    </source>
</evidence>
<dbReference type="GO" id="GO:0005576">
    <property type="term" value="C:extracellular region"/>
    <property type="evidence" value="ECO:0007669"/>
    <property type="project" value="UniProtKB-SubCell"/>
</dbReference>